<organism evidence="2 3">
    <name type="scientific">Helicobacter pullorum</name>
    <dbReference type="NCBI Taxonomy" id="35818"/>
    <lineage>
        <taxon>Bacteria</taxon>
        <taxon>Pseudomonadati</taxon>
        <taxon>Campylobacterota</taxon>
        <taxon>Epsilonproteobacteria</taxon>
        <taxon>Campylobacterales</taxon>
        <taxon>Helicobacteraceae</taxon>
        <taxon>Helicobacter</taxon>
    </lineage>
</organism>
<proteinExistence type="predicted"/>
<sequence length="309" mass="34015">MNIKIVMPFFLSSFLFANTGDVSSNIIEGSAYGEKVVTETKLESVFSNDKQGSNYKAEVIYSWQKLLNTTSPYQTEVLGSAKPVVVALKPEEVASKADNGNKAEETVVVKGFCYIPQDINVGKQPSSIRAECKTNIGSITMFANLVNVNEKASLVADPRYIELKGVRFNVVSSIVTNESKTSYNIATFVNDRKLANIGWSSLSVSADEVKTSTNEYLQALRESQTKEEVEYMTVTDGAGNAYMQPIQTTNTEKPDPLDYLIDAGINVLASTVKTTADIFKADLPYLYQIAGKSKIWIDLKVNKKGEYVK</sequence>
<gene>
    <name evidence="2" type="ORF">NCTC13156_01745</name>
</gene>
<name>A0A377Q2D9_9HELI</name>
<protein>
    <submittedName>
        <fullName evidence="2">Uncharacterized protein</fullName>
    </submittedName>
</protein>
<reference evidence="2 3" key="1">
    <citation type="submission" date="2018-06" db="EMBL/GenBank/DDBJ databases">
        <authorList>
            <consortium name="Pathogen Informatics"/>
            <person name="Doyle S."/>
        </authorList>
    </citation>
    <scope>NUCLEOTIDE SEQUENCE [LARGE SCALE GENOMIC DNA]</scope>
    <source>
        <strain evidence="2 3">NCTC13156</strain>
    </source>
</reference>
<evidence type="ECO:0000313" key="2">
    <source>
        <dbReference type="EMBL" id="STQ88938.1"/>
    </source>
</evidence>
<keyword evidence="1" id="KW-0732">Signal</keyword>
<accession>A0A377Q2D9</accession>
<evidence type="ECO:0000313" key="3">
    <source>
        <dbReference type="Proteomes" id="UP000255269"/>
    </source>
</evidence>
<dbReference type="EMBL" id="UGJF01000002">
    <property type="protein sequence ID" value="STQ88938.1"/>
    <property type="molecule type" value="Genomic_DNA"/>
</dbReference>
<feature type="signal peptide" evidence="1">
    <location>
        <begin position="1"/>
        <end position="17"/>
    </location>
</feature>
<dbReference type="RefSeq" id="WP_115057332.1">
    <property type="nucleotide sequence ID" value="NZ_UGJF01000002.1"/>
</dbReference>
<dbReference type="AlphaFoldDB" id="A0A377Q2D9"/>
<feature type="chain" id="PRO_5016779844" evidence="1">
    <location>
        <begin position="18"/>
        <end position="309"/>
    </location>
</feature>
<dbReference type="Proteomes" id="UP000255269">
    <property type="component" value="Unassembled WGS sequence"/>
</dbReference>
<evidence type="ECO:0000256" key="1">
    <source>
        <dbReference type="SAM" id="SignalP"/>
    </source>
</evidence>